<dbReference type="OrthoDB" id="152510at2"/>
<dbReference type="RefSeq" id="WP_010581421.1">
    <property type="nucleotide sequence ID" value="NZ_AHYZ01000189.1"/>
</dbReference>
<dbReference type="InterPro" id="IPR036291">
    <property type="entry name" value="NAD(P)-bd_dom_sf"/>
</dbReference>
<keyword evidence="3" id="KW-1185">Reference proteome</keyword>
<dbReference type="PANTHER" id="PTHR47129:SF1">
    <property type="entry name" value="NMRA-LIKE DOMAIN-CONTAINING PROTEIN"/>
    <property type="match status" value="1"/>
</dbReference>
<dbReference type="Pfam" id="PF13460">
    <property type="entry name" value="NAD_binding_10"/>
    <property type="match status" value="1"/>
</dbReference>
<dbReference type="STRING" id="1133569.FD21_GL000930"/>
<name>A0A0R2CLJ2_9LACO</name>
<dbReference type="PATRIC" id="fig|1133569.4.peg.1038"/>
<feature type="domain" description="NAD(P)-binding" evidence="1">
    <location>
        <begin position="8"/>
        <end position="156"/>
    </location>
</feature>
<dbReference type="EMBL" id="AYYX01000025">
    <property type="protein sequence ID" value="KRM88675.1"/>
    <property type="molecule type" value="Genomic_DNA"/>
</dbReference>
<organism evidence="2 3">
    <name type="scientific">Liquorilactobacillus vini DSM 20605</name>
    <dbReference type="NCBI Taxonomy" id="1133569"/>
    <lineage>
        <taxon>Bacteria</taxon>
        <taxon>Bacillati</taxon>
        <taxon>Bacillota</taxon>
        <taxon>Bacilli</taxon>
        <taxon>Lactobacillales</taxon>
        <taxon>Lactobacillaceae</taxon>
        <taxon>Liquorilactobacillus</taxon>
    </lineage>
</organism>
<dbReference type="SUPFAM" id="SSF51735">
    <property type="entry name" value="NAD(P)-binding Rossmann-fold domains"/>
    <property type="match status" value="1"/>
</dbReference>
<evidence type="ECO:0000313" key="3">
    <source>
        <dbReference type="Proteomes" id="UP000051576"/>
    </source>
</evidence>
<protein>
    <recommendedName>
        <fullName evidence="1">NAD(P)-binding domain-containing protein</fullName>
    </recommendedName>
</protein>
<dbReference type="Proteomes" id="UP000051576">
    <property type="component" value="Unassembled WGS sequence"/>
</dbReference>
<gene>
    <name evidence="2" type="ORF">FD21_GL000930</name>
</gene>
<dbReference type="InterPro" id="IPR052718">
    <property type="entry name" value="NmrA-type_oxidoreductase"/>
</dbReference>
<evidence type="ECO:0000259" key="1">
    <source>
        <dbReference type="Pfam" id="PF13460"/>
    </source>
</evidence>
<sequence length="283" mass="30520">MKYAVTAATGKFGQTAVRTLLKLVDPSQVVAVVRNPQKAQKILPAQVEIRQGDYTQPAQLEAALAGIERLLFISSLPGGDYPRVQQHLNVVAAAKKAGVNFVAYTSFPHADQATSLLSADHRVTEKALAESGLTTAFLRNNWYLENQADFIKTALAGQPVYYATGDRQVGWAPEAIYAQAAAKVLVAAKPKKIYEFAGPMHTFGELAKAAAEVGGVKADTHAVSKDEYHQILQEQGFQAAAEVILMIQDLIRAGELAHPSEDLEKVLATPLPTLTESIAKVFK</sequence>
<dbReference type="InterPro" id="IPR016040">
    <property type="entry name" value="NAD(P)-bd_dom"/>
</dbReference>
<reference evidence="2 3" key="1">
    <citation type="journal article" date="2015" name="Genome Announc.">
        <title>Expanding the biotechnology potential of lactobacilli through comparative genomics of 213 strains and associated genera.</title>
        <authorList>
            <person name="Sun Z."/>
            <person name="Harris H.M."/>
            <person name="McCann A."/>
            <person name="Guo C."/>
            <person name="Argimon S."/>
            <person name="Zhang W."/>
            <person name="Yang X."/>
            <person name="Jeffery I.B."/>
            <person name="Cooney J.C."/>
            <person name="Kagawa T.F."/>
            <person name="Liu W."/>
            <person name="Song Y."/>
            <person name="Salvetti E."/>
            <person name="Wrobel A."/>
            <person name="Rasinkangas P."/>
            <person name="Parkhill J."/>
            <person name="Rea M.C."/>
            <person name="O'Sullivan O."/>
            <person name="Ritari J."/>
            <person name="Douillard F.P."/>
            <person name="Paul Ross R."/>
            <person name="Yang R."/>
            <person name="Briner A.E."/>
            <person name="Felis G.E."/>
            <person name="de Vos W.M."/>
            <person name="Barrangou R."/>
            <person name="Klaenhammer T.R."/>
            <person name="Caufield P.W."/>
            <person name="Cui Y."/>
            <person name="Zhang H."/>
            <person name="O'Toole P.W."/>
        </authorList>
    </citation>
    <scope>NUCLEOTIDE SEQUENCE [LARGE SCALE GENOMIC DNA]</scope>
    <source>
        <strain evidence="2 3">DSM 20605</strain>
    </source>
</reference>
<dbReference type="Gene3D" id="3.40.50.720">
    <property type="entry name" value="NAD(P)-binding Rossmann-like Domain"/>
    <property type="match status" value="1"/>
</dbReference>
<proteinExistence type="predicted"/>
<dbReference type="AlphaFoldDB" id="A0A0R2CLJ2"/>
<accession>A0A0R2CLJ2</accession>
<dbReference type="PANTHER" id="PTHR47129">
    <property type="entry name" value="QUINONE OXIDOREDUCTASE 2"/>
    <property type="match status" value="1"/>
</dbReference>
<evidence type="ECO:0000313" key="2">
    <source>
        <dbReference type="EMBL" id="KRM88675.1"/>
    </source>
</evidence>
<comment type="caution">
    <text evidence="2">The sequence shown here is derived from an EMBL/GenBank/DDBJ whole genome shotgun (WGS) entry which is preliminary data.</text>
</comment>
<dbReference type="eggNOG" id="COG0702">
    <property type="taxonomic scope" value="Bacteria"/>
</dbReference>
<dbReference type="Gene3D" id="3.90.25.10">
    <property type="entry name" value="UDP-galactose 4-epimerase, domain 1"/>
    <property type="match status" value="1"/>
</dbReference>